<dbReference type="SMART" id="SM00327">
    <property type="entry name" value="VWA"/>
    <property type="match status" value="1"/>
</dbReference>
<reference evidence="4" key="1">
    <citation type="submission" date="2020-07" db="EMBL/GenBank/DDBJ databases">
        <title>Huge and variable diversity of episymbiotic CPR bacteria and DPANN archaea in groundwater ecosystems.</title>
        <authorList>
            <person name="He C.Y."/>
            <person name="Keren R."/>
            <person name="Whittaker M."/>
            <person name="Farag I.F."/>
            <person name="Doudna J."/>
            <person name="Cate J.H.D."/>
            <person name="Banfield J.F."/>
        </authorList>
    </citation>
    <scope>NUCLEOTIDE SEQUENCE</scope>
    <source>
        <strain evidence="4">NC_groundwater_580_Pr5_B-0.1um_64_19</strain>
    </source>
</reference>
<dbReference type="Proteomes" id="UP000779809">
    <property type="component" value="Unassembled WGS sequence"/>
</dbReference>
<feature type="signal peptide" evidence="2">
    <location>
        <begin position="1"/>
        <end position="23"/>
    </location>
</feature>
<dbReference type="NCBIfam" id="TIGR03436">
    <property type="entry name" value="acidobact_VWFA"/>
    <property type="match status" value="1"/>
</dbReference>
<evidence type="ECO:0000256" key="2">
    <source>
        <dbReference type="SAM" id="SignalP"/>
    </source>
</evidence>
<dbReference type="SUPFAM" id="SSF53300">
    <property type="entry name" value="vWA-like"/>
    <property type="match status" value="1"/>
</dbReference>
<feature type="compositionally biased region" description="Polar residues" evidence="1">
    <location>
        <begin position="25"/>
        <end position="35"/>
    </location>
</feature>
<evidence type="ECO:0000313" key="5">
    <source>
        <dbReference type="Proteomes" id="UP000779809"/>
    </source>
</evidence>
<dbReference type="EMBL" id="JACPNR010000002">
    <property type="protein sequence ID" value="MBI2677250.1"/>
    <property type="molecule type" value="Genomic_DNA"/>
</dbReference>
<feature type="chain" id="PRO_5037058152" evidence="2">
    <location>
        <begin position="24"/>
        <end position="337"/>
    </location>
</feature>
<gene>
    <name evidence="4" type="ORF">HYX28_00555</name>
</gene>
<dbReference type="Gene3D" id="3.40.50.410">
    <property type="entry name" value="von Willebrand factor, type A domain"/>
    <property type="match status" value="1"/>
</dbReference>
<dbReference type="AlphaFoldDB" id="A0A932EN21"/>
<protein>
    <submittedName>
        <fullName evidence="4">VWA domain-containing protein</fullName>
    </submittedName>
</protein>
<evidence type="ECO:0000259" key="3">
    <source>
        <dbReference type="PROSITE" id="PS50234"/>
    </source>
</evidence>
<comment type="caution">
    <text evidence="4">The sequence shown here is derived from an EMBL/GenBank/DDBJ whole genome shotgun (WGS) entry which is preliminary data.</text>
</comment>
<evidence type="ECO:0000313" key="4">
    <source>
        <dbReference type="EMBL" id="MBI2677250.1"/>
    </source>
</evidence>
<keyword evidence="2" id="KW-0732">Signal</keyword>
<dbReference type="InterPro" id="IPR036465">
    <property type="entry name" value="vWFA_dom_sf"/>
</dbReference>
<name>A0A932EN21_9BACT</name>
<feature type="compositionally biased region" description="Basic and acidic residues" evidence="1">
    <location>
        <begin position="43"/>
        <end position="54"/>
    </location>
</feature>
<feature type="region of interest" description="Disordered" evidence="1">
    <location>
        <begin position="25"/>
        <end position="54"/>
    </location>
</feature>
<dbReference type="PROSITE" id="PS50234">
    <property type="entry name" value="VWFA"/>
    <property type="match status" value="1"/>
</dbReference>
<sequence length="337" mass="37315">MNSVRKSVAAGIAMLTLALAASAQDNTQGQGNQRNAPAVYTQKTEEQKGKSEEQPTFKVNVKLVNVYVTVVDPRGAPVGGLVKENFKLSEDGVPQDVRVFARESELPLSIVLAIDSSLSTRTNLKLELESARRFIHEIMRRQDALSLYQFAEQVDELVHFTSNLQTIDRGIDRVRVGSATALFDAIYLGSQALEKREGRKVLVVITDGGDTISQVNFQEALRAAQQSEAIVYSIIIVPIESSAGRNTGGEHALIQFSNDTGGKYYYAKSFPELDKVFQQISDQLRTQYLLGYYPKARETEGDYRRLEVTLVPAPDATAGELSGYVARHRTGYYTARR</sequence>
<feature type="domain" description="VWFA" evidence="3">
    <location>
        <begin position="109"/>
        <end position="280"/>
    </location>
</feature>
<dbReference type="Pfam" id="PF00092">
    <property type="entry name" value="VWA"/>
    <property type="match status" value="1"/>
</dbReference>
<organism evidence="4 5">
    <name type="scientific">Candidatus Korobacter versatilis</name>
    <dbReference type="NCBI Taxonomy" id="658062"/>
    <lineage>
        <taxon>Bacteria</taxon>
        <taxon>Pseudomonadati</taxon>
        <taxon>Acidobacteriota</taxon>
        <taxon>Terriglobia</taxon>
        <taxon>Terriglobales</taxon>
        <taxon>Candidatus Korobacteraceae</taxon>
        <taxon>Candidatus Korobacter</taxon>
    </lineage>
</organism>
<accession>A0A932EN21</accession>
<dbReference type="CDD" id="cd00198">
    <property type="entry name" value="vWFA"/>
    <property type="match status" value="1"/>
</dbReference>
<dbReference type="InterPro" id="IPR017802">
    <property type="entry name" value="VWFA-rel_acidobac-type"/>
</dbReference>
<evidence type="ECO:0000256" key="1">
    <source>
        <dbReference type="SAM" id="MobiDB-lite"/>
    </source>
</evidence>
<dbReference type="InterPro" id="IPR002035">
    <property type="entry name" value="VWF_A"/>
</dbReference>
<proteinExistence type="predicted"/>